<evidence type="ECO:0000256" key="1">
    <source>
        <dbReference type="SAM" id="Coils"/>
    </source>
</evidence>
<feature type="coiled-coil region" evidence="1">
    <location>
        <begin position="94"/>
        <end position="150"/>
    </location>
</feature>
<feature type="region of interest" description="Disordered" evidence="2">
    <location>
        <begin position="184"/>
        <end position="204"/>
    </location>
</feature>
<reference evidence="3 4" key="1">
    <citation type="journal article" date="2014" name="PLoS Genet.">
        <title>Analysis of the genome and transcriptome of Cryptococcus neoformans var. grubii reveals complex RNA expression and microevolution leading to virulence attenuation.</title>
        <authorList>
            <person name="Janbon G."/>
            <person name="Ormerod K.L."/>
            <person name="Paulet D."/>
            <person name="Byrnes E.J.III."/>
            <person name="Yadav V."/>
            <person name="Chatterjee G."/>
            <person name="Mullapudi N."/>
            <person name="Hon C.C."/>
            <person name="Billmyre R.B."/>
            <person name="Brunel F."/>
            <person name="Bahn Y.S."/>
            <person name="Chen W."/>
            <person name="Chen Y."/>
            <person name="Chow E.W."/>
            <person name="Coppee J.Y."/>
            <person name="Floyd-Averette A."/>
            <person name="Gaillardin C."/>
            <person name="Gerik K.J."/>
            <person name="Goldberg J."/>
            <person name="Gonzalez-Hilarion S."/>
            <person name="Gujja S."/>
            <person name="Hamlin J.L."/>
            <person name="Hsueh Y.P."/>
            <person name="Ianiri G."/>
            <person name="Jones S."/>
            <person name="Kodira C.D."/>
            <person name="Kozubowski L."/>
            <person name="Lam W."/>
            <person name="Marra M."/>
            <person name="Mesner L.D."/>
            <person name="Mieczkowski P.A."/>
            <person name="Moyrand F."/>
            <person name="Nielsen K."/>
            <person name="Proux C."/>
            <person name="Rossignol T."/>
            <person name="Schein J.E."/>
            <person name="Sun S."/>
            <person name="Wollschlaeger C."/>
            <person name="Wood I.A."/>
            <person name="Zeng Q."/>
            <person name="Neuveglise C."/>
            <person name="Newlon C.S."/>
            <person name="Perfect J.R."/>
            <person name="Lodge J.K."/>
            <person name="Idnurm A."/>
            <person name="Stajich J.E."/>
            <person name="Kronstad J.W."/>
            <person name="Sanyal K."/>
            <person name="Heitman J."/>
            <person name="Fraser J.A."/>
            <person name="Cuomo C.A."/>
            <person name="Dietrich F.S."/>
        </authorList>
    </citation>
    <scope>NUCLEOTIDE SEQUENCE [LARGE SCALE GENOMIC DNA]</scope>
    <source>
        <strain evidence="4">H99 / ATCC 208821 / CBS 10515 / FGSC 9487</strain>
    </source>
</reference>
<evidence type="ECO:0000313" key="3">
    <source>
        <dbReference type="EMBL" id="AFR98940.2"/>
    </source>
</evidence>
<dbReference type="Proteomes" id="UP000010091">
    <property type="component" value="Chromosome 14"/>
</dbReference>
<dbReference type="GeneID" id="23888818"/>
<dbReference type="EMBL" id="CP003833">
    <property type="protein sequence ID" value="AFR98940.2"/>
    <property type="molecule type" value="Genomic_DNA"/>
</dbReference>
<evidence type="ECO:0000313" key="4">
    <source>
        <dbReference type="Proteomes" id="UP000010091"/>
    </source>
</evidence>
<keyword evidence="4" id="KW-1185">Reference proteome</keyword>
<dbReference type="RefSeq" id="XP_012053631.1">
    <property type="nucleotide sequence ID" value="XM_012198241.1"/>
</dbReference>
<proteinExistence type="predicted"/>
<sequence length="407" mass="44969">MANHHLLSALPQPSPITYGNPLSLQTGAKSNLTMSLNSDTSPLKRPKSTIPMSGVRQKRLSTTSSLVKRGSMMVMGEFGRDGSGDENIGLKRVNDGLNRTVAALRSRVSELESAIDHGTGPEVERLTKEVSTLEDLLEETQRDNEAKHAESERQKQYVKDLENLLTELAGLHWRIHHDTISPHVPTANSVTTSTPLPKPKPIHSLRHSVSFSTARSARKLHHRTSSSSEMAASSMALRGMGLQAVKEANGADNNTPTGALKRLCGNSSTESEKIRQEARKAKRELEDVVLVKTPKPHDDLAVIEEPALSRATPGLKSCDVVDHEKLNQILGILLSLDPSKLLALNACPSAESHRCDEKTVRMRKQERTMLRRMLDGQEKRLGEREARLKWMVEMARAEEGKYDSRAC</sequence>
<dbReference type="KEGG" id="cng:CNAG_05514"/>
<evidence type="ECO:0000256" key="2">
    <source>
        <dbReference type="SAM" id="MobiDB-lite"/>
    </source>
</evidence>
<dbReference type="AlphaFoldDB" id="J9W406"/>
<dbReference type="OrthoDB" id="2564489at2759"/>
<feature type="compositionally biased region" description="Polar residues" evidence="2">
    <location>
        <begin position="186"/>
        <end position="195"/>
    </location>
</feature>
<accession>J9W406</accession>
<feature type="region of interest" description="Disordered" evidence="2">
    <location>
        <begin position="249"/>
        <end position="272"/>
    </location>
</feature>
<name>J9W406_CRYN9</name>
<organism evidence="3 4">
    <name type="scientific">Cryptococcus neoformans (strain H99 / ATCC 208821 / CBS 10515 / FGSC 9487)</name>
    <name type="common">Cryptococcus neoformans var. grubii serotype A</name>
    <dbReference type="NCBI Taxonomy" id="235443"/>
    <lineage>
        <taxon>Eukaryota</taxon>
        <taxon>Fungi</taxon>
        <taxon>Dikarya</taxon>
        <taxon>Basidiomycota</taxon>
        <taxon>Agaricomycotina</taxon>
        <taxon>Tremellomycetes</taxon>
        <taxon>Tremellales</taxon>
        <taxon>Cryptococcaceae</taxon>
        <taxon>Cryptococcus</taxon>
        <taxon>Cryptococcus neoformans species complex</taxon>
    </lineage>
</organism>
<dbReference type="VEuPathDB" id="FungiDB:CNAG_05514"/>
<protein>
    <submittedName>
        <fullName evidence="3">Uncharacterized protein</fullName>
    </submittedName>
</protein>
<dbReference type="HOGENOM" id="CLU_780783_0_0_1"/>
<keyword evidence="1" id="KW-0175">Coiled coil</keyword>
<gene>
    <name evidence="3" type="ORF">CNAG_05514</name>
</gene>